<dbReference type="PANTHER" id="PTHR34697">
    <property type="entry name" value="PHOSPHATIDYLGLYCEROL LYSYLTRANSFERASE"/>
    <property type="match status" value="1"/>
</dbReference>
<dbReference type="PANTHER" id="PTHR34697:SF2">
    <property type="entry name" value="PHOSPHATIDYLGLYCEROL LYSYLTRANSFERASE"/>
    <property type="match status" value="1"/>
</dbReference>
<dbReference type="RefSeq" id="WP_183964484.1">
    <property type="nucleotide sequence ID" value="NZ_BAABBZ010000059.1"/>
</dbReference>
<keyword evidence="8" id="KW-0808">Transferase</keyword>
<feature type="transmembrane region" description="Helical" evidence="6">
    <location>
        <begin position="227"/>
        <end position="253"/>
    </location>
</feature>
<evidence type="ECO:0000313" key="8">
    <source>
        <dbReference type="EMBL" id="MBB3985171.1"/>
    </source>
</evidence>
<evidence type="ECO:0000256" key="6">
    <source>
        <dbReference type="SAM" id="Phobius"/>
    </source>
</evidence>
<dbReference type="InterPro" id="IPR051211">
    <property type="entry name" value="PG_lysyltransferase"/>
</dbReference>
<dbReference type="AlphaFoldDB" id="A0A7W6GR97"/>
<keyword evidence="2" id="KW-1003">Cell membrane</keyword>
<feature type="transmembrane region" description="Helical" evidence="6">
    <location>
        <begin position="50"/>
        <end position="69"/>
    </location>
</feature>
<evidence type="ECO:0000256" key="5">
    <source>
        <dbReference type="ARBA" id="ARBA00023136"/>
    </source>
</evidence>
<accession>A0A7W6GR97</accession>
<gene>
    <name evidence="8" type="ORF">GGQ68_001500</name>
</gene>
<dbReference type="EMBL" id="JACIEJ010000003">
    <property type="protein sequence ID" value="MBB3985171.1"/>
    <property type="molecule type" value="Genomic_DNA"/>
</dbReference>
<comment type="subcellular location">
    <subcellularLocation>
        <location evidence="1">Cell membrane</location>
        <topology evidence="1">Multi-pass membrane protein</topology>
    </subcellularLocation>
</comment>
<comment type="caution">
    <text evidence="8">The sequence shown here is derived from an EMBL/GenBank/DDBJ whole genome shotgun (WGS) entry which is preliminary data.</text>
</comment>
<feature type="domain" description="Phosphatidylglycerol lysyltransferase C-terminal" evidence="7">
    <location>
        <begin position="348"/>
        <end position="563"/>
    </location>
</feature>
<protein>
    <submittedName>
        <fullName evidence="8">Phosphatidylglycerol lysyltransferase</fullName>
        <ecNumber evidence="8">2.3.2.3</ecNumber>
    </submittedName>
</protein>
<evidence type="ECO:0000256" key="2">
    <source>
        <dbReference type="ARBA" id="ARBA00022475"/>
    </source>
</evidence>
<dbReference type="InterPro" id="IPR024320">
    <property type="entry name" value="LPG_synthase_C"/>
</dbReference>
<reference evidence="8 9" key="1">
    <citation type="submission" date="2020-08" db="EMBL/GenBank/DDBJ databases">
        <title>Genomic Encyclopedia of Type Strains, Phase IV (KMG-IV): sequencing the most valuable type-strain genomes for metagenomic binning, comparative biology and taxonomic classification.</title>
        <authorList>
            <person name="Goeker M."/>
        </authorList>
    </citation>
    <scope>NUCLEOTIDE SEQUENCE [LARGE SCALE GENOMIC DNA]</scope>
    <source>
        <strain evidence="8 9">DSM 102235</strain>
    </source>
</reference>
<keyword evidence="4 6" id="KW-1133">Transmembrane helix</keyword>
<name>A0A7W6GR97_9RHOB</name>
<proteinExistence type="predicted"/>
<dbReference type="InterPro" id="IPR016181">
    <property type="entry name" value="Acyl_CoA_acyltransferase"/>
</dbReference>
<dbReference type="GO" id="GO:0005886">
    <property type="term" value="C:plasma membrane"/>
    <property type="evidence" value="ECO:0007669"/>
    <property type="project" value="UniProtKB-SubCell"/>
</dbReference>
<keyword evidence="5 6" id="KW-0472">Membrane</keyword>
<dbReference type="Proteomes" id="UP000541426">
    <property type="component" value="Unassembled WGS sequence"/>
</dbReference>
<keyword evidence="9" id="KW-1185">Reference proteome</keyword>
<dbReference type="GO" id="GO:0055091">
    <property type="term" value="P:phospholipid homeostasis"/>
    <property type="evidence" value="ECO:0007669"/>
    <property type="project" value="TreeGrafter"/>
</dbReference>
<evidence type="ECO:0000259" key="7">
    <source>
        <dbReference type="Pfam" id="PF09924"/>
    </source>
</evidence>
<evidence type="ECO:0000256" key="3">
    <source>
        <dbReference type="ARBA" id="ARBA00022692"/>
    </source>
</evidence>
<dbReference type="GO" id="GO:0050071">
    <property type="term" value="F:phosphatidylglycerol lysyltransferase activity"/>
    <property type="evidence" value="ECO:0007669"/>
    <property type="project" value="UniProtKB-EC"/>
</dbReference>
<feature type="transmembrane region" description="Helical" evidence="6">
    <location>
        <begin position="123"/>
        <end position="147"/>
    </location>
</feature>
<evidence type="ECO:0000256" key="1">
    <source>
        <dbReference type="ARBA" id="ARBA00004651"/>
    </source>
</evidence>
<feature type="transmembrane region" description="Helical" evidence="6">
    <location>
        <begin position="265"/>
        <end position="290"/>
    </location>
</feature>
<dbReference type="SUPFAM" id="SSF55729">
    <property type="entry name" value="Acyl-CoA N-acyltransferases (Nat)"/>
    <property type="match status" value="1"/>
</dbReference>
<keyword evidence="8" id="KW-0012">Acyltransferase</keyword>
<dbReference type="EC" id="2.3.2.3" evidence="8"/>
<evidence type="ECO:0000313" key="9">
    <source>
        <dbReference type="Proteomes" id="UP000541426"/>
    </source>
</evidence>
<keyword evidence="3 6" id="KW-0812">Transmembrane</keyword>
<evidence type="ECO:0000256" key="4">
    <source>
        <dbReference type="ARBA" id="ARBA00022989"/>
    </source>
</evidence>
<organism evidence="8 9">
    <name type="scientific">Sagittula marina</name>
    <dbReference type="NCBI Taxonomy" id="943940"/>
    <lineage>
        <taxon>Bacteria</taxon>
        <taxon>Pseudomonadati</taxon>
        <taxon>Pseudomonadota</taxon>
        <taxon>Alphaproteobacteria</taxon>
        <taxon>Rhodobacterales</taxon>
        <taxon>Roseobacteraceae</taxon>
        <taxon>Sagittula</taxon>
    </lineage>
</organism>
<feature type="transmembrane region" description="Helical" evidence="6">
    <location>
        <begin position="193"/>
        <end position="215"/>
    </location>
</feature>
<sequence>MNQHIAQASDFARRTLPTVAGGLLLLLLWQKAQTLDWLAVKAAFSDISMLAWGVAALASAASFWAVAQYDVVAHRHLRTGVDSRVARNAGAAAIAVGQTTGFGPAVGAALRWRMMPSLGHATVLKITGFVTLSFFAAWGLIAISVALPVVSGVGWLSLLLFPLGLTALCGLLLRTPRLVVLGRRFDLPSVSAFLTLTALAAVDVIFAGTALHVLLPAEIAPSLSVLIAAFTLALGAGMIGGTPGGVGPFELALITVMPGAASPELAAALIAFRVIYYAIPCVTGAAWALLMPAHSHRQLPPLDAKLTGARAEIGIAAQNDHAAIATLSAEGVALRTPQALTLFLGATEGRLSALLPELRRVARSENRLACLYKLAARDAAEARRAGWHVVPFAVEAVIDPARHALDGPEHRQLRRFLRKAEKEGVTYGPITTPDWERMTEIHTAWEDFHGAERGLTMGRFCPLFLRDKPMFGAWLNGELVAFTSWLQAGDALSLDVLRHMADLPQGTMHGLIQTVIDHARAEGLAEVSLAALPHPSLPKRIADCAGLARFKTSFAPRWRSLYIGAPNALALAICAADIRQGILTPAPLPRSQQDIWDLDALVTPLLGPTPEDVAQHDLRRAG</sequence>
<feature type="transmembrane region" description="Helical" evidence="6">
    <location>
        <begin position="153"/>
        <end position="173"/>
    </location>
</feature>
<dbReference type="Pfam" id="PF09924">
    <property type="entry name" value="LPG_synthase_C"/>
    <property type="match status" value="1"/>
</dbReference>